<name>A0A8K0UNN1_9AGAR</name>
<evidence type="ECO:0000256" key="1">
    <source>
        <dbReference type="ARBA" id="ARBA00023002"/>
    </source>
</evidence>
<dbReference type="InterPro" id="IPR001509">
    <property type="entry name" value="Epimerase_deHydtase"/>
</dbReference>
<evidence type="ECO:0000259" key="3">
    <source>
        <dbReference type="Pfam" id="PF01370"/>
    </source>
</evidence>
<comment type="similarity">
    <text evidence="2">Belongs to the NAD(P)-dependent epimerase/dehydratase family. Dihydroflavonol-4-reductase subfamily.</text>
</comment>
<dbReference type="Gene3D" id="3.40.50.720">
    <property type="entry name" value="NAD(P)-binding Rossmann-like Domain"/>
    <property type="match status" value="1"/>
</dbReference>
<dbReference type="GO" id="GO:0016616">
    <property type="term" value="F:oxidoreductase activity, acting on the CH-OH group of donors, NAD or NADP as acceptor"/>
    <property type="evidence" value="ECO:0007669"/>
    <property type="project" value="TreeGrafter"/>
</dbReference>
<dbReference type="Pfam" id="PF01370">
    <property type="entry name" value="Epimerase"/>
    <property type="match status" value="1"/>
</dbReference>
<dbReference type="AlphaFoldDB" id="A0A8K0UNN1"/>
<evidence type="ECO:0000256" key="2">
    <source>
        <dbReference type="ARBA" id="ARBA00023445"/>
    </source>
</evidence>
<evidence type="ECO:0000313" key="5">
    <source>
        <dbReference type="Proteomes" id="UP000813824"/>
    </source>
</evidence>
<dbReference type="OrthoDB" id="2735536at2759"/>
<accession>A0A8K0UNN1</accession>
<reference evidence="4" key="1">
    <citation type="journal article" date="2021" name="New Phytol.">
        <title>Evolutionary innovations through gain and loss of genes in the ectomycorrhizal Boletales.</title>
        <authorList>
            <person name="Wu G."/>
            <person name="Miyauchi S."/>
            <person name="Morin E."/>
            <person name="Kuo A."/>
            <person name="Drula E."/>
            <person name="Varga T."/>
            <person name="Kohler A."/>
            <person name="Feng B."/>
            <person name="Cao Y."/>
            <person name="Lipzen A."/>
            <person name="Daum C."/>
            <person name="Hundley H."/>
            <person name="Pangilinan J."/>
            <person name="Johnson J."/>
            <person name="Barry K."/>
            <person name="LaButti K."/>
            <person name="Ng V."/>
            <person name="Ahrendt S."/>
            <person name="Min B."/>
            <person name="Choi I.G."/>
            <person name="Park H."/>
            <person name="Plett J.M."/>
            <person name="Magnuson J."/>
            <person name="Spatafora J.W."/>
            <person name="Nagy L.G."/>
            <person name="Henrissat B."/>
            <person name="Grigoriev I.V."/>
            <person name="Yang Z.L."/>
            <person name="Xu J."/>
            <person name="Martin F.M."/>
        </authorList>
    </citation>
    <scope>NUCLEOTIDE SEQUENCE</scope>
    <source>
        <strain evidence="4">KKN 215</strain>
    </source>
</reference>
<dbReference type="PANTHER" id="PTHR10366:SF564">
    <property type="entry name" value="STEROL-4-ALPHA-CARBOXYLATE 3-DEHYDROGENASE, DECARBOXYLATING"/>
    <property type="match status" value="1"/>
</dbReference>
<dbReference type="PANTHER" id="PTHR10366">
    <property type="entry name" value="NAD DEPENDENT EPIMERASE/DEHYDRATASE"/>
    <property type="match status" value="1"/>
</dbReference>
<dbReference type="InterPro" id="IPR050425">
    <property type="entry name" value="NAD(P)_dehydrat-like"/>
</dbReference>
<dbReference type="Proteomes" id="UP000813824">
    <property type="component" value="Unassembled WGS sequence"/>
</dbReference>
<dbReference type="InterPro" id="IPR036291">
    <property type="entry name" value="NAD(P)-bd_dom_sf"/>
</dbReference>
<protein>
    <submittedName>
        <fullName evidence="4">NAD-P-binding protein</fullName>
    </submittedName>
</protein>
<keyword evidence="1" id="KW-0560">Oxidoreductase</keyword>
<comment type="caution">
    <text evidence="4">The sequence shown here is derived from an EMBL/GenBank/DDBJ whole genome shotgun (WGS) entry which is preliminary data.</text>
</comment>
<organism evidence="4 5">
    <name type="scientific">Cristinia sonorae</name>
    <dbReference type="NCBI Taxonomy" id="1940300"/>
    <lineage>
        <taxon>Eukaryota</taxon>
        <taxon>Fungi</taxon>
        <taxon>Dikarya</taxon>
        <taxon>Basidiomycota</taxon>
        <taxon>Agaricomycotina</taxon>
        <taxon>Agaricomycetes</taxon>
        <taxon>Agaricomycetidae</taxon>
        <taxon>Agaricales</taxon>
        <taxon>Pleurotineae</taxon>
        <taxon>Stephanosporaceae</taxon>
        <taxon>Cristinia</taxon>
    </lineage>
</organism>
<keyword evidence="5" id="KW-1185">Reference proteome</keyword>
<proteinExistence type="inferred from homology"/>
<sequence>MSQKGLVLVTGASGYLGAHVVDQLVKEGYRARGTVRSGKLSASRDAFSVYGDAVEIVPLDDLAGGDFTDVLQGVNAVIHVAAPMTEPNVERALEVAVDGSLNVLRQAEKAGITNFAYVSSIVAVTTRFLFGDYSPLSDNENSMKEWSPITKEEILNKKDADVFTIYIAEKVLSEKAVWEFAEQHPHIELTTVNPPFFYGPFAPGHRGPHEIGNVSVASMSSMNLFWNLLDATGSAVPYPQLVDVRDVARSLVAALTAPPTSKVGRKRILVSGEWVNQSEILKLVEKERPELLGRISKAVKEDKSTVVKSVVDQKRVREVLGIEVRPWQETVLDAIDALIDLEKEWKGRGVTLARA</sequence>
<evidence type="ECO:0000313" key="4">
    <source>
        <dbReference type="EMBL" id="KAH8100073.1"/>
    </source>
</evidence>
<gene>
    <name evidence="4" type="ORF">BXZ70DRAFT_202737</name>
</gene>
<dbReference type="SUPFAM" id="SSF51735">
    <property type="entry name" value="NAD(P)-binding Rossmann-fold domains"/>
    <property type="match status" value="1"/>
</dbReference>
<feature type="domain" description="NAD-dependent epimerase/dehydratase" evidence="3">
    <location>
        <begin position="7"/>
        <end position="263"/>
    </location>
</feature>
<dbReference type="EMBL" id="JAEVFJ010000017">
    <property type="protein sequence ID" value="KAH8100073.1"/>
    <property type="molecule type" value="Genomic_DNA"/>
</dbReference>